<dbReference type="AlphaFoldDB" id="A0A238D002"/>
<dbReference type="OrthoDB" id="470139at2"/>
<dbReference type="Pfam" id="PF06527">
    <property type="entry name" value="TniQ"/>
    <property type="match status" value="1"/>
</dbReference>
<dbReference type="RefSeq" id="WP_081857905.1">
    <property type="nucleotide sequence ID" value="NZ_LT592170.1"/>
</dbReference>
<feature type="domain" description="Transposon Tn7 transposition protein TnsD C-terminal" evidence="2">
    <location>
        <begin position="456"/>
        <end position="520"/>
    </location>
</feature>
<sequence>MLTYFPTVYPGELLYSVLARYHRHVGAPSPMHTLDALFGNRKVIATFDLPGHLQALADRIPPDRALNVDRVIDTLTLYPYLTAFEPPALQEKVRRAMGQGAIDGLHVRLGLSAFRIGRVQQLRFCPTCAWEMKALYGELWWRRDHQLPGVLVCPEHGCPLQGSTVRLAKVSRHEFVAATPDNCPSHARSVAPLMEHVSLAHLQRVARRSADLLCSPPDGRTLWQWTGFYRSHMLEIGLSKSDVTMNQHRFDRDFRNFFGGALDLLPAVMDDGAFAGDWLASMVRKHRKAHHPLHHILVQDFLAQRERLDSVFGAGPWPCINPLANHRSSAPIKSFTQHWNHGNRVGVFSCGCGYVYTRCLQSKTGALGAPRFLQYGPLLEPALRQLVIAGKGLREVGRFLQLDPKTVVRLAGELGIAIPWKPLPHIEKVLVSPESVADSAASLAQASPAVPVTRDVARRTRRAWPEIDRDWVTKLSAWVDIVCQERPPVRITVAELERRANRRDWLLKRRHHMPLTMEFLDQAVETVEQFQLRRIHWAIAELELCGAPVKAWQIMRKAGLRSNNLARIHAILDEAPIMMRIAA</sequence>
<reference evidence="3 4" key="1">
    <citation type="submission" date="2016-06" db="EMBL/GenBank/DDBJ databases">
        <authorList>
            <person name="Kjaerup R.B."/>
            <person name="Dalgaard T.S."/>
            <person name="Juul-Madsen H.R."/>
        </authorList>
    </citation>
    <scope>NUCLEOTIDE SEQUENCE [LARGE SCALE GENOMIC DNA]</scope>
    <source>
        <strain evidence="3 4">DSM 16361</strain>
    </source>
</reference>
<name>A0A238D002_THIDL</name>
<feature type="domain" description="TniQ" evidence="1">
    <location>
        <begin position="4"/>
        <end position="160"/>
    </location>
</feature>
<evidence type="ECO:0000259" key="1">
    <source>
        <dbReference type="Pfam" id="PF06527"/>
    </source>
</evidence>
<feature type="domain" description="Transposon Tn7 transposition protein TnsD C-terminal" evidence="2">
    <location>
        <begin position="206"/>
        <end position="423"/>
    </location>
</feature>
<dbReference type="InterPro" id="IPR009492">
    <property type="entry name" value="TniQ"/>
</dbReference>
<keyword evidence="4" id="KW-1185">Reference proteome</keyword>
<dbReference type="Proteomes" id="UP000214566">
    <property type="component" value="Unassembled WGS sequence"/>
</dbReference>
<evidence type="ECO:0000313" key="3">
    <source>
        <dbReference type="EMBL" id="SBP86586.1"/>
    </source>
</evidence>
<dbReference type="EMBL" id="FLMQ01000034">
    <property type="protein sequence ID" value="SBP86586.1"/>
    <property type="molecule type" value="Genomic_DNA"/>
</dbReference>
<dbReference type="InterPro" id="IPR032750">
    <property type="entry name" value="TnsD_C"/>
</dbReference>
<evidence type="ECO:0000313" key="4">
    <source>
        <dbReference type="Proteomes" id="UP000214566"/>
    </source>
</evidence>
<evidence type="ECO:0008006" key="5">
    <source>
        <dbReference type="Google" id="ProtNLM"/>
    </source>
</evidence>
<organism evidence="3 4">
    <name type="scientific">Thiomonas delicata</name>
    <name type="common">Thiomonas cuprina</name>
    <dbReference type="NCBI Taxonomy" id="364030"/>
    <lineage>
        <taxon>Bacteria</taxon>
        <taxon>Pseudomonadati</taxon>
        <taxon>Pseudomonadota</taxon>
        <taxon>Betaproteobacteria</taxon>
        <taxon>Burkholderiales</taxon>
        <taxon>Thiomonas</taxon>
    </lineage>
</organism>
<proteinExistence type="predicted"/>
<dbReference type="Pfam" id="PF15978">
    <property type="entry name" value="TnsD"/>
    <property type="match status" value="2"/>
</dbReference>
<evidence type="ECO:0000259" key="2">
    <source>
        <dbReference type="Pfam" id="PF15978"/>
    </source>
</evidence>
<gene>
    <name evidence="3" type="ORF">THIARS_40215</name>
</gene>
<accession>A0A238D002</accession>
<protein>
    <recommendedName>
        <fullName evidence="5">Transposon Tn7 transposition protein TnsD C-termianl domain-containing protein</fullName>
    </recommendedName>
</protein>